<name>C6WY68_METML</name>
<reference evidence="6" key="1">
    <citation type="submission" date="2009-07" db="EMBL/GenBank/DDBJ databases">
        <title>Complete sequence of Methylotenera mobilis JLW8.</title>
        <authorList>
            <consortium name="US DOE Joint Genome Institute"/>
            <person name="Lucas S."/>
            <person name="Copeland A."/>
            <person name="Lapidus A."/>
            <person name="Glavina del Rio T."/>
            <person name="Tice H."/>
            <person name="Bruce D."/>
            <person name="Goodwin L."/>
            <person name="Pitluck S."/>
            <person name="LaButti K.M."/>
            <person name="Clum A."/>
            <person name="Larimer F."/>
            <person name="Land M."/>
            <person name="Hauser L."/>
            <person name="Kyrpides N."/>
            <person name="Mikhailova N."/>
            <person name="Kayluzhnaya M."/>
            <person name="Chistoserdova L."/>
        </authorList>
    </citation>
    <scope>NUCLEOTIDE SEQUENCE [LARGE SCALE GENOMIC DNA]</scope>
    <source>
        <strain evidence="6">JLW8 / ATCC BAA-1282 / DSM 17540</strain>
    </source>
</reference>
<dbReference type="PROSITE" id="PS01124">
    <property type="entry name" value="HTH_ARAC_FAMILY_2"/>
    <property type="match status" value="1"/>
</dbReference>
<dbReference type="KEGG" id="mmb:Mmol_0053"/>
<evidence type="ECO:0000256" key="2">
    <source>
        <dbReference type="ARBA" id="ARBA00023125"/>
    </source>
</evidence>
<evidence type="ECO:0000256" key="1">
    <source>
        <dbReference type="ARBA" id="ARBA00023015"/>
    </source>
</evidence>
<dbReference type="RefSeq" id="WP_012777421.1">
    <property type="nucleotide sequence ID" value="NC_012968.1"/>
</dbReference>
<dbReference type="OrthoDB" id="9178898at2"/>
<dbReference type="EMBL" id="CP001672">
    <property type="protein sequence ID" value="ACT46964.1"/>
    <property type="molecule type" value="Genomic_DNA"/>
</dbReference>
<dbReference type="Pfam" id="PF06445">
    <property type="entry name" value="GyrI-like"/>
    <property type="match status" value="1"/>
</dbReference>
<dbReference type="Pfam" id="PF12833">
    <property type="entry name" value="HTH_18"/>
    <property type="match status" value="1"/>
</dbReference>
<evidence type="ECO:0000313" key="6">
    <source>
        <dbReference type="Proteomes" id="UP000002742"/>
    </source>
</evidence>
<dbReference type="SUPFAM" id="SSF46689">
    <property type="entry name" value="Homeodomain-like"/>
    <property type="match status" value="2"/>
</dbReference>
<dbReference type="SMART" id="SM00342">
    <property type="entry name" value="HTH_ARAC"/>
    <property type="match status" value="1"/>
</dbReference>
<dbReference type="PANTHER" id="PTHR40055">
    <property type="entry name" value="TRANSCRIPTIONAL REGULATOR YGIV-RELATED"/>
    <property type="match status" value="1"/>
</dbReference>
<dbReference type="InterPro" id="IPR011256">
    <property type="entry name" value="Reg_factor_effector_dom_sf"/>
</dbReference>
<proteinExistence type="predicted"/>
<dbReference type="InterPro" id="IPR020449">
    <property type="entry name" value="Tscrpt_reg_AraC-type_HTH"/>
</dbReference>
<sequence>MSKASAYETRFNRVFDYIDKHLGEVLTLESVSQVASFSKYHFHRQFSEYTGISVFRYIQLMRLKRASYRLAFNKIEMITDIALDAGFENPESFSRAFKNAFGQTPSGFRRSPAWEPWNERYQLPNRERKQSMEVNIIEFEETKVAVLEHRGTPALINDSVGIFIEWRKSSGLSPVKSSESFGIAYDNPDTTDPEQFRFDICGSVSEDVPDNPQGVVNKIIPRGRCAVIRHHGSHDRIGTCAYYLYRDWLPESGEELRDFPLYFHYLNLLPDTSEHELITDIYLPLK</sequence>
<dbReference type="STRING" id="583345.Mmol_0053"/>
<keyword evidence="1" id="KW-0805">Transcription regulation</keyword>
<keyword evidence="6" id="KW-1185">Reference proteome</keyword>
<dbReference type="eggNOG" id="COG2207">
    <property type="taxonomic scope" value="Bacteria"/>
</dbReference>
<dbReference type="InterPro" id="IPR029442">
    <property type="entry name" value="GyrI-like"/>
</dbReference>
<dbReference type="InterPro" id="IPR018062">
    <property type="entry name" value="HTH_AraC-typ_CS"/>
</dbReference>
<dbReference type="AlphaFoldDB" id="C6WY68"/>
<reference evidence="5 6" key="2">
    <citation type="journal article" date="2011" name="J. Bacteriol.">
        <title>Genomes of three methylotrophs from a single niche uncover genetic and metabolic divergence of Methylophilaceae.</title>
        <authorList>
            <person name="Lapidus A."/>
            <person name="Clum A."/>
            <person name="Labutti K."/>
            <person name="Kaluzhnaya M.G."/>
            <person name="Lim S."/>
            <person name="Beck D.A."/>
            <person name="Glavina Del Rio T."/>
            <person name="Nolan M."/>
            <person name="Mavromatis K."/>
            <person name="Huntemann M."/>
            <person name="Lucas S."/>
            <person name="Lidstrom M.E."/>
            <person name="Ivanova N."/>
            <person name="Chistoserdova L."/>
        </authorList>
    </citation>
    <scope>NUCLEOTIDE SEQUENCE [LARGE SCALE GENOMIC DNA]</scope>
    <source>
        <strain evidence="6">JLW8 / ATCC BAA-1282 / DSM 17540</strain>
    </source>
</reference>
<dbReference type="InterPro" id="IPR050908">
    <property type="entry name" value="SmbC-like"/>
</dbReference>
<organism evidence="5 6">
    <name type="scientific">Methylotenera mobilis (strain JLW8 / ATCC BAA-1282 / DSM 17540)</name>
    <dbReference type="NCBI Taxonomy" id="583345"/>
    <lineage>
        <taxon>Bacteria</taxon>
        <taxon>Pseudomonadati</taxon>
        <taxon>Pseudomonadota</taxon>
        <taxon>Betaproteobacteria</taxon>
        <taxon>Nitrosomonadales</taxon>
        <taxon>Methylophilaceae</taxon>
        <taxon>Methylotenera</taxon>
    </lineage>
</organism>
<keyword evidence="3" id="KW-0804">Transcription</keyword>
<dbReference type="PRINTS" id="PR00032">
    <property type="entry name" value="HTHARAC"/>
</dbReference>
<keyword evidence="2" id="KW-0238">DNA-binding</keyword>
<evidence type="ECO:0000259" key="4">
    <source>
        <dbReference type="PROSITE" id="PS01124"/>
    </source>
</evidence>
<evidence type="ECO:0000313" key="5">
    <source>
        <dbReference type="EMBL" id="ACT46964.1"/>
    </source>
</evidence>
<dbReference type="GO" id="GO:0003700">
    <property type="term" value="F:DNA-binding transcription factor activity"/>
    <property type="evidence" value="ECO:0007669"/>
    <property type="project" value="InterPro"/>
</dbReference>
<dbReference type="InterPro" id="IPR018060">
    <property type="entry name" value="HTH_AraC"/>
</dbReference>
<dbReference type="Proteomes" id="UP000002742">
    <property type="component" value="Chromosome"/>
</dbReference>
<dbReference type="eggNOG" id="COG3449">
    <property type="taxonomic scope" value="Bacteria"/>
</dbReference>
<dbReference type="SMART" id="SM00871">
    <property type="entry name" value="AraC_E_bind"/>
    <property type="match status" value="1"/>
</dbReference>
<dbReference type="InterPro" id="IPR009057">
    <property type="entry name" value="Homeodomain-like_sf"/>
</dbReference>
<dbReference type="HOGENOM" id="CLU_000445_81_1_4"/>
<dbReference type="InterPro" id="IPR010499">
    <property type="entry name" value="AraC_E-bd"/>
</dbReference>
<dbReference type="Gene3D" id="3.20.80.10">
    <property type="entry name" value="Regulatory factor, effector binding domain"/>
    <property type="match status" value="1"/>
</dbReference>
<feature type="domain" description="HTH araC/xylS-type" evidence="4">
    <location>
        <begin position="12"/>
        <end position="111"/>
    </location>
</feature>
<dbReference type="Gene3D" id="1.10.10.60">
    <property type="entry name" value="Homeodomain-like"/>
    <property type="match status" value="2"/>
</dbReference>
<accession>C6WY68</accession>
<dbReference type="SUPFAM" id="SSF55136">
    <property type="entry name" value="Probable bacterial effector-binding domain"/>
    <property type="match status" value="1"/>
</dbReference>
<dbReference type="GO" id="GO:0043565">
    <property type="term" value="F:sequence-specific DNA binding"/>
    <property type="evidence" value="ECO:0007669"/>
    <property type="project" value="InterPro"/>
</dbReference>
<dbReference type="PROSITE" id="PS00041">
    <property type="entry name" value="HTH_ARAC_FAMILY_1"/>
    <property type="match status" value="1"/>
</dbReference>
<protein>
    <submittedName>
        <fullName evidence="5">Transcriptional regulator, AraC family</fullName>
    </submittedName>
</protein>
<dbReference type="PANTHER" id="PTHR40055:SF1">
    <property type="entry name" value="TRANSCRIPTIONAL REGULATOR YGIV-RELATED"/>
    <property type="match status" value="1"/>
</dbReference>
<evidence type="ECO:0000256" key="3">
    <source>
        <dbReference type="ARBA" id="ARBA00023163"/>
    </source>
</evidence>
<gene>
    <name evidence="5" type="ordered locus">Mmol_0053</name>
</gene>